<dbReference type="Gene3D" id="1.10.10.200">
    <property type="match status" value="1"/>
</dbReference>
<evidence type="ECO:0000313" key="9">
    <source>
        <dbReference type="EMBL" id="MEK8088493.1"/>
    </source>
</evidence>
<accession>A0ABU9D4L0</accession>
<comment type="similarity">
    <text evidence="1 6">Belongs to the TACO1 family.</text>
</comment>
<feature type="domain" description="TACO1/YebC-like N-terminal" evidence="8">
    <location>
        <begin position="5"/>
        <end position="76"/>
    </location>
</feature>
<dbReference type="NCBIfam" id="NF001030">
    <property type="entry name" value="PRK00110.1"/>
    <property type="match status" value="1"/>
</dbReference>
<dbReference type="InterPro" id="IPR029072">
    <property type="entry name" value="YebC-like"/>
</dbReference>
<protein>
    <recommendedName>
        <fullName evidence="6">Probable transcriptional regulatory protein WOB96_01825</fullName>
    </recommendedName>
</protein>
<dbReference type="GO" id="GO:0003677">
    <property type="term" value="F:DNA binding"/>
    <property type="evidence" value="ECO:0007669"/>
    <property type="project" value="UniProtKB-KW"/>
</dbReference>
<comment type="subcellular location">
    <subcellularLocation>
        <location evidence="6">Cytoplasm</location>
    </subcellularLocation>
</comment>
<dbReference type="PANTHER" id="PTHR12532">
    <property type="entry name" value="TRANSLATIONAL ACTIVATOR OF CYTOCHROME C OXIDASE 1"/>
    <property type="match status" value="1"/>
</dbReference>
<dbReference type="NCBIfam" id="TIGR01033">
    <property type="entry name" value="YebC/PmpR family DNA-binding transcriptional regulator"/>
    <property type="match status" value="1"/>
</dbReference>
<evidence type="ECO:0000313" key="10">
    <source>
        <dbReference type="Proteomes" id="UP001446205"/>
    </source>
</evidence>
<comment type="caution">
    <text evidence="9">The sequence shown here is derived from an EMBL/GenBank/DDBJ whole genome shotgun (WGS) entry which is preliminary data.</text>
</comment>
<keyword evidence="10" id="KW-1185">Reference proteome</keyword>
<dbReference type="HAMAP" id="MF_00693">
    <property type="entry name" value="Transcrip_reg_TACO1"/>
    <property type="match status" value="1"/>
</dbReference>
<evidence type="ECO:0000256" key="4">
    <source>
        <dbReference type="ARBA" id="ARBA00023125"/>
    </source>
</evidence>
<feature type="domain" description="TACO1/YebC-like second and third" evidence="7">
    <location>
        <begin position="82"/>
        <end position="236"/>
    </location>
</feature>
<dbReference type="InterPro" id="IPR017856">
    <property type="entry name" value="Integrase-like_N"/>
</dbReference>
<dbReference type="InterPro" id="IPR002876">
    <property type="entry name" value="Transcrip_reg_TACO1-like"/>
</dbReference>
<evidence type="ECO:0000256" key="5">
    <source>
        <dbReference type="ARBA" id="ARBA00023163"/>
    </source>
</evidence>
<keyword evidence="5 6" id="KW-0804">Transcription</keyword>
<evidence type="ECO:0000256" key="1">
    <source>
        <dbReference type="ARBA" id="ARBA00008724"/>
    </source>
</evidence>
<dbReference type="PANTHER" id="PTHR12532:SF6">
    <property type="entry name" value="TRANSCRIPTIONAL REGULATORY PROTEIN YEBC-RELATED"/>
    <property type="match status" value="1"/>
</dbReference>
<reference evidence="9 10" key="1">
    <citation type="submission" date="2024-04" db="EMBL/GenBank/DDBJ databases">
        <authorList>
            <person name="Abashina T."/>
            <person name="Shaikin A."/>
        </authorList>
    </citation>
    <scope>NUCLEOTIDE SEQUENCE [LARGE SCALE GENOMIC DNA]</scope>
    <source>
        <strain evidence="9 10">AAFK</strain>
    </source>
</reference>
<keyword evidence="3 6" id="KW-0805">Transcription regulation</keyword>
<name>A0ABU9D4L0_9PROT</name>
<organism evidence="9 10">
    <name type="scientific">Thermithiobacillus plumbiphilus</name>
    <dbReference type="NCBI Taxonomy" id="1729899"/>
    <lineage>
        <taxon>Bacteria</taxon>
        <taxon>Pseudomonadati</taxon>
        <taxon>Pseudomonadota</taxon>
        <taxon>Acidithiobacillia</taxon>
        <taxon>Acidithiobacillales</taxon>
        <taxon>Thermithiobacillaceae</taxon>
        <taxon>Thermithiobacillus</taxon>
    </lineage>
</organism>
<sequence length="251" mass="27351">MAGHSKWANIKFKKAAVDAKRGKIFTKLIKEITVAARIGGGDPASNARLRTAIDKAFDNNMAKDNVERAIKRGTGELEGVNYEEVSYEGYGPGGVAIFVETLTDNKVRTVAEIRHIFSKRGGNMGQEGSVGYLFKKRGLLAFDSTAVDEDKLLEAALEAGAEDVQTEDERFVVYTDPAEFQAVKDALEAAGMKPEQAEITRIPETTAAVSGEDAEKLLKLLDALEDNDDVQNVYSNEEISDEEMERLQAAG</sequence>
<dbReference type="InterPro" id="IPR048300">
    <property type="entry name" value="TACO1_YebC-like_2nd/3rd_dom"/>
</dbReference>
<dbReference type="RefSeq" id="WP_341369555.1">
    <property type="nucleotide sequence ID" value="NZ_JBBPCO010000001.1"/>
</dbReference>
<dbReference type="InterPro" id="IPR026564">
    <property type="entry name" value="Transcrip_reg_TACO1-like_dom3"/>
</dbReference>
<evidence type="ECO:0000256" key="2">
    <source>
        <dbReference type="ARBA" id="ARBA00022490"/>
    </source>
</evidence>
<dbReference type="Pfam" id="PF01709">
    <property type="entry name" value="Transcrip_reg"/>
    <property type="match status" value="1"/>
</dbReference>
<dbReference type="Gene3D" id="3.30.70.980">
    <property type="match status" value="2"/>
</dbReference>
<dbReference type="EMBL" id="JBBPCO010000001">
    <property type="protein sequence ID" value="MEK8088493.1"/>
    <property type="molecule type" value="Genomic_DNA"/>
</dbReference>
<evidence type="ECO:0000256" key="3">
    <source>
        <dbReference type="ARBA" id="ARBA00023015"/>
    </source>
</evidence>
<keyword evidence="4 6" id="KW-0238">DNA-binding</keyword>
<dbReference type="NCBIfam" id="NF009044">
    <property type="entry name" value="PRK12378.1"/>
    <property type="match status" value="1"/>
</dbReference>
<evidence type="ECO:0000256" key="6">
    <source>
        <dbReference type="HAMAP-Rule" id="MF_00693"/>
    </source>
</evidence>
<dbReference type="Pfam" id="PF20772">
    <property type="entry name" value="TACO1_YebC_N"/>
    <property type="match status" value="1"/>
</dbReference>
<keyword evidence="2 6" id="KW-0963">Cytoplasm</keyword>
<dbReference type="Proteomes" id="UP001446205">
    <property type="component" value="Unassembled WGS sequence"/>
</dbReference>
<dbReference type="InterPro" id="IPR049083">
    <property type="entry name" value="TACO1_YebC_N"/>
</dbReference>
<gene>
    <name evidence="9" type="ORF">WOB96_01825</name>
</gene>
<dbReference type="SUPFAM" id="SSF75625">
    <property type="entry name" value="YebC-like"/>
    <property type="match status" value="1"/>
</dbReference>
<evidence type="ECO:0000259" key="7">
    <source>
        <dbReference type="Pfam" id="PF01709"/>
    </source>
</evidence>
<proteinExistence type="inferred from homology"/>
<evidence type="ECO:0000259" key="8">
    <source>
        <dbReference type="Pfam" id="PF20772"/>
    </source>
</evidence>